<gene>
    <name evidence="1" type="ORF">HNQ53_003560</name>
</gene>
<reference evidence="1 2" key="1">
    <citation type="submission" date="2020-08" db="EMBL/GenBank/DDBJ databases">
        <title>Genomic Encyclopedia of Type Strains, Phase IV (KMG-IV): sequencing the most valuable type-strain genomes for metagenomic binning, comparative biology and taxonomic classification.</title>
        <authorList>
            <person name="Goeker M."/>
        </authorList>
    </citation>
    <scope>NUCLEOTIDE SEQUENCE [LARGE SCALE GENOMIC DNA]</scope>
    <source>
        <strain evidence="1 2">DSM 11525</strain>
    </source>
</reference>
<accession>A0AA89TIF6</accession>
<comment type="caution">
    <text evidence="1">The sequence shown here is derived from an EMBL/GenBank/DDBJ whole genome shotgun (WGS) entry which is preliminary data.</text>
</comment>
<dbReference type="AlphaFoldDB" id="A0AA89TIF6"/>
<evidence type="ECO:0000313" key="1">
    <source>
        <dbReference type="EMBL" id="MBB5213308.1"/>
    </source>
</evidence>
<proteinExistence type="predicted"/>
<organism evidence="1 2">
    <name type="scientific">Microbulbifer hydrolyticus</name>
    <dbReference type="NCBI Taxonomy" id="48074"/>
    <lineage>
        <taxon>Bacteria</taxon>
        <taxon>Pseudomonadati</taxon>
        <taxon>Pseudomonadota</taxon>
        <taxon>Gammaproteobacteria</taxon>
        <taxon>Cellvibrionales</taxon>
        <taxon>Microbulbiferaceae</taxon>
        <taxon>Microbulbifer</taxon>
    </lineage>
</organism>
<protein>
    <submittedName>
        <fullName evidence="1">Uncharacterized protein</fullName>
    </submittedName>
</protein>
<dbReference type="Proteomes" id="UP000563601">
    <property type="component" value="Unassembled WGS sequence"/>
</dbReference>
<dbReference type="EMBL" id="JACHHR010000010">
    <property type="protein sequence ID" value="MBB5213308.1"/>
    <property type="molecule type" value="Genomic_DNA"/>
</dbReference>
<sequence length="34" mass="3845">MLNKALQRDGLLCALYAQSLHSIFAHKPHKVSRP</sequence>
<evidence type="ECO:0000313" key="2">
    <source>
        <dbReference type="Proteomes" id="UP000563601"/>
    </source>
</evidence>
<name>A0AA89TIF6_9GAMM</name>